<dbReference type="AlphaFoldDB" id="A0A0D0BSY8"/>
<accession>A0A0D0BSY8</accession>
<name>A0A0D0BSY8_9AGAR</name>
<feature type="region of interest" description="Disordered" evidence="1">
    <location>
        <begin position="215"/>
        <end position="236"/>
    </location>
</feature>
<evidence type="ECO:0000313" key="2">
    <source>
        <dbReference type="EMBL" id="KIK58461.1"/>
    </source>
</evidence>
<reference evidence="2 3" key="1">
    <citation type="submission" date="2014-04" db="EMBL/GenBank/DDBJ databases">
        <title>Evolutionary Origins and Diversification of the Mycorrhizal Mutualists.</title>
        <authorList>
            <consortium name="DOE Joint Genome Institute"/>
            <consortium name="Mycorrhizal Genomics Consortium"/>
            <person name="Kohler A."/>
            <person name="Kuo A."/>
            <person name="Nagy L.G."/>
            <person name="Floudas D."/>
            <person name="Copeland A."/>
            <person name="Barry K.W."/>
            <person name="Cichocki N."/>
            <person name="Veneault-Fourrey C."/>
            <person name="LaButti K."/>
            <person name="Lindquist E.A."/>
            <person name="Lipzen A."/>
            <person name="Lundell T."/>
            <person name="Morin E."/>
            <person name="Murat C."/>
            <person name="Riley R."/>
            <person name="Ohm R."/>
            <person name="Sun H."/>
            <person name="Tunlid A."/>
            <person name="Henrissat B."/>
            <person name="Grigoriev I.V."/>
            <person name="Hibbett D.S."/>
            <person name="Martin F."/>
        </authorList>
    </citation>
    <scope>NUCLEOTIDE SEQUENCE [LARGE SCALE GENOMIC DNA]</scope>
    <source>
        <strain evidence="2 3">FD-317 M1</strain>
    </source>
</reference>
<gene>
    <name evidence="2" type="ORF">GYMLUDRAFT_246152</name>
</gene>
<evidence type="ECO:0000313" key="3">
    <source>
        <dbReference type="Proteomes" id="UP000053593"/>
    </source>
</evidence>
<dbReference type="Proteomes" id="UP000053593">
    <property type="component" value="Unassembled WGS sequence"/>
</dbReference>
<dbReference type="HOGENOM" id="CLU_1120279_0_0_1"/>
<organism evidence="2 3">
    <name type="scientific">Collybiopsis luxurians FD-317 M1</name>
    <dbReference type="NCBI Taxonomy" id="944289"/>
    <lineage>
        <taxon>Eukaryota</taxon>
        <taxon>Fungi</taxon>
        <taxon>Dikarya</taxon>
        <taxon>Basidiomycota</taxon>
        <taxon>Agaricomycotina</taxon>
        <taxon>Agaricomycetes</taxon>
        <taxon>Agaricomycetidae</taxon>
        <taxon>Agaricales</taxon>
        <taxon>Marasmiineae</taxon>
        <taxon>Omphalotaceae</taxon>
        <taxon>Collybiopsis</taxon>
        <taxon>Collybiopsis luxurians</taxon>
    </lineage>
</organism>
<proteinExistence type="predicted"/>
<dbReference type="EMBL" id="KN834785">
    <property type="protein sequence ID" value="KIK58461.1"/>
    <property type="molecule type" value="Genomic_DNA"/>
</dbReference>
<keyword evidence="3" id="KW-1185">Reference proteome</keyword>
<sequence length="248" mass="26216">MSLAHTTSSIWVLPLSSYNIPPDFLVLITISHPNLFQLLVYTLTFDPSTTPNPSHRSLSYAVPGVSQSTRRFKLPSSHPGPASSDIDNVTGGFGEVAEMDNSVLGVRLVSVAAPANTLSPCPNLCPPTPFSTLIITAEAALTPASFYYNTPGFTNVDLRVTNLIKGPLSTTHSLHSPLNQLVDSGGPRSVDPLVPPLPTSMISPTPLTLPYLLGSGPGGRGLSRGEPGSECGNEPRTLNGYLDVMFHS</sequence>
<protein>
    <submittedName>
        <fullName evidence="2">Unplaced genomic scaffold GYMLUscaffold_37, whole genome shotgun sequence</fullName>
    </submittedName>
</protein>
<evidence type="ECO:0000256" key="1">
    <source>
        <dbReference type="SAM" id="MobiDB-lite"/>
    </source>
</evidence>